<dbReference type="InterPro" id="IPR032508">
    <property type="entry name" value="FecR_C"/>
</dbReference>
<dbReference type="EMBL" id="CP003345">
    <property type="protein sequence ID" value="AFM05916.1"/>
    <property type="molecule type" value="Genomic_DNA"/>
</dbReference>
<dbReference type="OrthoDB" id="5505971at2"/>
<dbReference type="PATRIC" id="fig|880071.3.peg.3604"/>
<dbReference type="KEGG" id="fli:Fleli_3598"/>
<dbReference type="STRING" id="880071.Fleli_3598"/>
<evidence type="ECO:0000313" key="3">
    <source>
        <dbReference type="Proteomes" id="UP000006054"/>
    </source>
</evidence>
<dbReference type="Gene3D" id="3.55.50.30">
    <property type="match status" value="1"/>
</dbReference>
<dbReference type="InterPro" id="IPR058093">
    <property type="entry name" value="LA_2272-like"/>
</dbReference>
<name>I4APN1_BERLS</name>
<gene>
    <name evidence="2" type="ordered locus">Fleli_3598</name>
</gene>
<dbReference type="Proteomes" id="UP000006054">
    <property type="component" value="Chromosome"/>
</dbReference>
<organism evidence="2 3">
    <name type="scientific">Bernardetia litoralis (strain ATCC 23117 / DSM 6794 / NBRC 15988 / NCIMB 1366 / Fx l1 / Sio-4)</name>
    <name type="common">Flexibacter litoralis</name>
    <dbReference type="NCBI Taxonomy" id="880071"/>
    <lineage>
        <taxon>Bacteria</taxon>
        <taxon>Pseudomonadati</taxon>
        <taxon>Bacteroidota</taxon>
        <taxon>Cytophagia</taxon>
        <taxon>Cytophagales</taxon>
        <taxon>Bernardetiaceae</taxon>
        <taxon>Bernardetia</taxon>
    </lineage>
</organism>
<reference evidence="3" key="1">
    <citation type="submission" date="2012-06" db="EMBL/GenBank/DDBJ databases">
        <title>The complete genome of Flexibacter litoralis DSM 6794.</title>
        <authorList>
            <person name="Lucas S."/>
            <person name="Copeland A."/>
            <person name="Lapidus A."/>
            <person name="Glavina del Rio T."/>
            <person name="Dalin E."/>
            <person name="Tice H."/>
            <person name="Bruce D."/>
            <person name="Goodwin L."/>
            <person name="Pitluck S."/>
            <person name="Peters L."/>
            <person name="Ovchinnikova G."/>
            <person name="Lu M."/>
            <person name="Kyrpides N."/>
            <person name="Mavromatis K."/>
            <person name="Ivanova N."/>
            <person name="Brettin T."/>
            <person name="Detter J.C."/>
            <person name="Han C."/>
            <person name="Larimer F."/>
            <person name="Land M."/>
            <person name="Hauser L."/>
            <person name="Markowitz V."/>
            <person name="Cheng J.-F."/>
            <person name="Hugenholtz P."/>
            <person name="Woyke T."/>
            <person name="Wu D."/>
            <person name="Spring S."/>
            <person name="Lang E."/>
            <person name="Kopitz M."/>
            <person name="Brambilla E."/>
            <person name="Klenk H.-P."/>
            <person name="Eisen J.A."/>
        </authorList>
    </citation>
    <scope>NUCLEOTIDE SEQUENCE [LARGE SCALE GENOMIC DNA]</scope>
    <source>
        <strain evidence="3">ATCC 23117 / DSM 6794 / NBRC 15988 / NCIMB 1366 / Sio-4</strain>
    </source>
</reference>
<dbReference type="eggNOG" id="COG3078">
    <property type="taxonomic scope" value="Bacteria"/>
</dbReference>
<accession>I4APN1</accession>
<evidence type="ECO:0000313" key="2">
    <source>
        <dbReference type="EMBL" id="AFM05916.1"/>
    </source>
</evidence>
<dbReference type="Pfam" id="PF16344">
    <property type="entry name" value="FecR_C"/>
    <property type="match status" value="1"/>
</dbReference>
<dbReference type="HOGENOM" id="CLU_032722_0_0_10"/>
<dbReference type="NCBIfam" id="NF047436">
    <property type="entry name" value="LA_2272_repeat"/>
    <property type="match status" value="1"/>
</dbReference>
<feature type="domain" description="Protein FecR C-terminal" evidence="1">
    <location>
        <begin position="42"/>
        <end position="108"/>
    </location>
</feature>
<sequence precursor="true">MKNYFFFILTFLCLYFTFGFENTLLAQTNSKKVLEQPVTLFAQNKTLENIFSDLSKKYNVRFSYSNSRLPLQRKINIKVSNIPLKDVLNQIFEPLNDDNTQIQFRLINGQIVIQAKSNSLENNIKEAEKPQIASLPKKPLIIDKKDKTSKTASVSTKENEINGKNEIELIENNEIIDSLEKTSELLKIDSIEKRNTENQLLDSSKIAKVDSLSKEENNKKEISILSKLDSIPLQVTFVYPLGTNGSESYSKNNRVSLNILAGYNGGLNGLEIGGVTNILKKDMRGIQLSGFANIVDGKTTGFQAAGFANITKDSVSAFQSAGFINLVKSDFTGFQVAGFTNIVTKNVKGVQAAGFMNVAKESVNGVQISSFNLAKNIKGVQIGIFNKADTIKGSQIGIINIADSITGVPIGLINFIKNGYHSFEISGSEGFHTALSYNTGVNKFYQIFSAGVQFDDKTRWGLGFGLGTRFPITKNKKQRTHAGFELMAYHIHEEKWTNKLNLLSQFKFKIHHQISKEVGIFIAPTLNVMVSQIYNTENNTVGSNFAPYSFIEDTTTNSNPYNNRTTNTKVWAGGFIGISF</sequence>
<protein>
    <recommendedName>
        <fullName evidence="1">Protein FecR C-terminal domain-containing protein</fullName>
    </recommendedName>
</protein>
<dbReference type="AlphaFoldDB" id="I4APN1"/>
<keyword evidence="3" id="KW-1185">Reference proteome</keyword>
<evidence type="ECO:0000259" key="1">
    <source>
        <dbReference type="Pfam" id="PF16344"/>
    </source>
</evidence>
<proteinExistence type="predicted"/>
<dbReference type="RefSeq" id="WP_014799340.1">
    <property type="nucleotide sequence ID" value="NC_018018.1"/>
</dbReference>